<feature type="region of interest" description="Disordered" evidence="1">
    <location>
        <begin position="69"/>
        <end position="137"/>
    </location>
</feature>
<dbReference type="Proteomes" id="UP000265618">
    <property type="component" value="Unassembled WGS sequence"/>
</dbReference>
<proteinExistence type="predicted"/>
<evidence type="ECO:0000256" key="1">
    <source>
        <dbReference type="SAM" id="MobiDB-lite"/>
    </source>
</evidence>
<dbReference type="AlphaFoldDB" id="A0A9K3GNF9"/>
<sequence length="156" mass="18225">MGEGVLTPEYGGTLRIGAKVRRGRDWCRGNMEGGPGGEGVLVRQGGIDGVYVKWDHSGRTICYDATSSSMPLEYAPTAAEKKAERERKERVERERVERERVEKERKKRERKERERVERERVKREREREEREKADAEWVSLHGRKEIETLRERAAES</sequence>
<dbReference type="GO" id="GO:0046872">
    <property type="term" value="F:metal ion binding"/>
    <property type="evidence" value="ECO:0007669"/>
    <property type="project" value="InterPro"/>
</dbReference>
<dbReference type="InterPro" id="IPR037252">
    <property type="entry name" value="Mib_Herc2_sf"/>
</dbReference>
<name>A0A9K3GNF9_9EUKA</name>
<organism evidence="2 3">
    <name type="scientific">Kipferlia bialata</name>
    <dbReference type="NCBI Taxonomy" id="797122"/>
    <lineage>
        <taxon>Eukaryota</taxon>
        <taxon>Metamonada</taxon>
        <taxon>Carpediemonas-like organisms</taxon>
        <taxon>Kipferlia</taxon>
    </lineage>
</organism>
<feature type="non-terminal residue" evidence="2">
    <location>
        <position position="156"/>
    </location>
</feature>
<dbReference type="Gene3D" id="2.30.30.40">
    <property type="entry name" value="SH3 Domains"/>
    <property type="match status" value="1"/>
</dbReference>
<keyword evidence="3" id="KW-1185">Reference proteome</keyword>
<comment type="caution">
    <text evidence="2">The sequence shown here is derived from an EMBL/GenBank/DDBJ whole genome shotgun (WGS) entry which is preliminary data.</text>
</comment>
<feature type="compositionally biased region" description="Basic and acidic residues" evidence="1">
    <location>
        <begin position="111"/>
        <end position="135"/>
    </location>
</feature>
<accession>A0A9K3GNF9</accession>
<protein>
    <recommendedName>
        <fullName evidence="4">MIB/HERC2 domain-containing protein</fullName>
    </recommendedName>
</protein>
<evidence type="ECO:0000313" key="2">
    <source>
        <dbReference type="EMBL" id="GIQ90299.1"/>
    </source>
</evidence>
<gene>
    <name evidence="2" type="ORF">KIPB_013039</name>
</gene>
<evidence type="ECO:0000313" key="3">
    <source>
        <dbReference type="Proteomes" id="UP000265618"/>
    </source>
</evidence>
<feature type="non-terminal residue" evidence="2">
    <location>
        <position position="1"/>
    </location>
</feature>
<evidence type="ECO:0008006" key="4">
    <source>
        <dbReference type="Google" id="ProtNLM"/>
    </source>
</evidence>
<dbReference type="GO" id="GO:0004842">
    <property type="term" value="F:ubiquitin-protein transferase activity"/>
    <property type="evidence" value="ECO:0007669"/>
    <property type="project" value="InterPro"/>
</dbReference>
<dbReference type="EMBL" id="BDIP01006010">
    <property type="protein sequence ID" value="GIQ90299.1"/>
    <property type="molecule type" value="Genomic_DNA"/>
</dbReference>
<dbReference type="SUPFAM" id="SSF159034">
    <property type="entry name" value="Mib/herc2 domain-like"/>
    <property type="match status" value="1"/>
</dbReference>
<reference evidence="2 3" key="1">
    <citation type="journal article" date="2018" name="PLoS ONE">
        <title>The draft genome of Kipferlia bialata reveals reductive genome evolution in fornicate parasites.</title>
        <authorList>
            <person name="Tanifuji G."/>
            <person name="Takabayashi S."/>
            <person name="Kume K."/>
            <person name="Takagi M."/>
            <person name="Nakayama T."/>
            <person name="Kamikawa R."/>
            <person name="Inagaki Y."/>
            <person name="Hashimoto T."/>
        </authorList>
    </citation>
    <scope>NUCLEOTIDE SEQUENCE [LARGE SCALE GENOMIC DNA]</scope>
    <source>
        <strain evidence="2">NY0173</strain>
    </source>
</reference>
<feature type="compositionally biased region" description="Basic and acidic residues" evidence="1">
    <location>
        <begin position="79"/>
        <end position="104"/>
    </location>
</feature>